<comment type="subcellular location">
    <subcellularLocation>
        <location evidence="1">Nucleus</location>
    </subcellularLocation>
</comment>
<evidence type="ECO:0000256" key="2">
    <source>
        <dbReference type="ARBA" id="ARBA00023015"/>
    </source>
</evidence>
<evidence type="ECO:0000256" key="3">
    <source>
        <dbReference type="ARBA" id="ARBA00023163"/>
    </source>
</evidence>
<dbReference type="InterPro" id="IPR004827">
    <property type="entry name" value="bZIP"/>
</dbReference>
<dbReference type="SUPFAM" id="SSF57959">
    <property type="entry name" value="Leucine zipper domain"/>
    <property type="match status" value="1"/>
</dbReference>
<keyword evidence="4" id="KW-0539">Nucleus</keyword>
<feature type="compositionally biased region" description="Low complexity" evidence="6">
    <location>
        <begin position="108"/>
        <end position="147"/>
    </location>
</feature>
<dbReference type="EMBL" id="ONZQ02000017">
    <property type="protein sequence ID" value="SPO06886.1"/>
    <property type="molecule type" value="Genomic_DNA"/>
</dbReference>
<evidence type="ECO:0000313" key="8">
    <source>
        <dbReference type="EMBL" id="SPO06886.1"/>
    </source>
</evidence>
<dbReference type="GO" id="GO:0005634">
    <property type="term" value="C:nucleus"/>
    <property type="evidence" value="ECO:0007669"/>
    <property type="project" value="UniProtKB-SubCell"/>
</dbReference>
<dbReference type="SMART" id="SM00338">
    <property type="entry name" value="BRLZ"/>
    <property type="match status" value="1"/>
</dbReference>
<protein>
    <recommendedName>
        <fullName evidence="7">BZIP domain-containing protein</fullName>
    </recommendedName>
</protein>
<dbReference type="InterPro" id="IPR046347">
    <property type="entry name" value="bZIP_sf"/>
</dbReference>
<dbReference type="PANTHER" id="PTHR19304">
    <property type="entry name" value="CYCLIC-AMP RESPONSE ELEMENT BINDING PROTEIN"/>
    <property type="match status" value="1"/>
</dbReference>
<dbReference type="Proteomes" id="UP001187682">
    <property type="component" value="Unassembled WGS sequence"/>
</dbReference>
<evidence type="ECO:0000256" key="1">
    <source>
        <dbReference type="ARBA" id="ARBA00004123"/>
    </source>
</evidence>
<feature type="domain" description="BZIP" evidence="7">
    <location>
        <begin position="170"/>
        <end position="233"/>
    </location>
</feature>
<sequence length="328" mass="35440">MSQQFFDDFLPIGASCNTNQHTDTFDQYYTNANTNADEDADADNTGVLQNLVSSQVPWSTAPTNTATTSTTITTTTTPTATATTTMPRNSNGAIEVPAQDDPSSWNEKSLSPTRRSSTRTPSISSSHKSSISRASVSSKSSAPSADDSTSKRRTRSTGSGSGSGNNYSNHNKRDKFLERNRVAASKCRQRKKEWVSGLEEAKNGLEAQNSHLQMELNGLLGEVSRMKNQIMAHASCHDPNIDKWIDNEARRFVQGPEVAEYAGAAAVGYDSFAGPGAAPPFPPMGYQGFDEGTTRLSPAETIMSEMPGHLDDAERTRMCMRHPEAVSG</sequence>
<evidence type="ECO:0000313" key="9">
    <source>
        <dbReference type="Proteomes" id="UP001187682"/>
    </source>
</evidence>
<organism evidence="8 9">
    <name type="scientific">Cephalotrichum gorgonifer</name>
    <dbReference type="NCBI Taxonomy" id="2041049"/>
    <lineage>
        <taxon>Eukaryota</taxon>
        <taxon>Fungi</taxon>
        <taxon>Dikarya</taxon>
        <taxon>Ascomycota</taxon>
        <taxon>Pezizomycotina</taxon>
        <taxon>Sordariomycetes</taxon>
        <taxon>Hypocreomycetidae</taxon>
        <taxon>Microascales</taxon>
        <taxon>Microascaceae</taxon>
        <taxon>Cephalotrichum</taxon>
    </lineage>
</organism>
<feature type="region of interest" description="Disordered" evidence="6">
    <location>
        <begin position="58"/>
        <end position="183"/>
    </location>
</feature>
<dbReference type="InterPro" id="IPR051027">
    <property type="entry name" value="bZIP_transcription_factors"/>
</dbReference>
<gene>
    <name evidence="8" type="ORF">DNG_09580</name>
</gene>
<keyword evidence="9" id="KW-1185">Reference proteome</keyword>
<dbReference type="Gene3D" id="1.20.5.170">
    <property type="match status" value="1"/>
</dbReference>
<dbReference type="PROSITE" id="PS00036">
    <property type="entry name" value="BZIP_BASIC"/>
    <property type="match status" value="1"/>
</dbReference>
<evidence type="ECO:0000256" key="5">
    <source>
        <dbReference type="SAM" id="Coils"/>
    </source>
</evidence>
<feature type="coiled-coil region" evidence="5">
    <location>
        <begin position="195"/>
        <end position="222"/>
    </location>
</feature>
<dbReference type="AlphaFoldDB" id="A0AAE8SZF2"/>
<name>A0AAE8SZF2_9PEZI</name>
<dbReference type="GO" id="GO:0003700">
    <property type="term" value="F:DNA-binding transcription factor activity"/>
    <property type="evidence" value="ECO:0007669"/>
    <property type="project" value="InterPro"/>
</dbReference>
<keyword evidence="5" id="KW-0175">Coiled coil</keyword>
<feature type="compositionally biased region" description="Low complexity" evidence="6">
    <location>
        <begin position="60"/>
        <end position="85"/>
    </location>
</feature>
<evidence type="ECO:0000256" key="4">
    <source>
        <dbReference type="ARBA" id="ARBA00023242"/>
    </source>
</evidence>
<proteinExistence type="predicted"/>
<keyword evidence="3" id="KW-0804">Transcription</keyword>
<accession>A0AAE8SZF2</accession>
<dbReference type="PROSITE" id="PS50217">
    <property type="entry name" value="BZIP"/>
    <property type="match status" value="1"/>
</dbReference>
<evidence type="ECO:0000256" key="6">
    <source>
        <dbReference type="SAM" id="MobiDB-lite"/>
    </source>
</evidence>
<dbReference type="CDD" id="cd14687">
    <property type="entry name" value="bZIP_ATF2"/>
    <property type="match status" value="1"/>
</dbReference>
<keyword evidence="2" id="KW-0805">Transcription regulation</keyword>
<evidence type="ECO:0000259" key="7">
    <source>
        <dbReference type="PROSITE" id="PS50217"/>
    </source>
</evidence>
<comment type="caution">
    <text evidence="8">The sequence shown here is derived from an EMBL/GenBank/DDBJ whole genome shotgun (WGS) entry which is preliminary data.</text>
</comment>
<dbReference type="Pfam" id="PF00170">
    <property type="entry name" value="bZIP_1"/>
    <property type="match status" value="1"/>
</dbReference>
<reference evidence="8" key="1">
    <citation type="submission" date="2018-03" db="EMBL/GenBank/DDBJ databases">
        <authorList>
            <person name="Guldener U."/>
        </authorList>
    </citation>
    <scope>NUCLEOTIDE SEQUENCE</scope>
</reference>